<feature type="region of interest" description="Disordered" evidence="1">
    <location>
        <begin position="1"/>
        <end position="20"/>
    </location>
</feature>
<feature type="region of interest" description="Disordered" evidence="1">
    <location>
        <begin position="92"/>
        <end position="116"/>
    </location>
</feature>
<dbReference type="Proteomes" id="UP000481861">
    <property type="component" value="Unassembled WGS sequence"/>
</dbReference>
<comment type="caution">
    <text evidence="2">The sequence shown here is derived from an EMBL/GenBank/DDBJ whole genome shotgun (WGS) entry which is preliminary data.</text>
</comment>
<keyword evidence="3" id="KW-1185">Reference proteome</keyword>
<evidence type="ECO:0000256" key="1">
    <source>
        <dbReference type="SAM" id="MobiDB-lite"/>
    </source>
</evidence>
<dbReference type="EMBL" id="JAADJZ010000009">
    <property type="protein sequence ID" value="KAF2872464.1"/>
    <property type="molecule type" value="Genomic_DNA"/>
</dbReference>
<evidence type="ECO:0000313" key="2">
    <source>
        <dbReference type="EMBL" id="KAF2872464.1"/>
    </source>
</evidence>
<feature type="region of interest" description="Disordered" evidence="1">
    <location>
        <begin position="212"/>
        <end position="244"/>
    </location>
</feature>
<evidence type="ECO:0000313" key="3">
    <source>
        <dbReference type="Proteomes" id="UP000481861"/>
    </source>
</evidence>
<reference evidence="2 3" key="1">
    <citation type="submission" date="2020-01" db="EMBL/GenBank/DDBJ databases">
        <authorList>
            <consortium name="DOE Joint Genome Institute"/>
            <person name="Haridas S."/>
            <person name="Albert R."/>
            <person name="Binder M."/>
            <person name="Bloem J."/>
            <person name="Labutti K."/>
            <person name="Salamov A."/>
            <person name="Andreopoulos B."/>
            <person name="Baker S.E."/>
            <person name="Barry K."/>
            <person name="Bills G."/>
            <person name="Bluhm B.H."/>
            <person name="Cannon C."/>
            <person name="Castanera R."/>
            <person name="Culley D.E."/>
            <person name="Daum C."/>
            <person name="Ezra D."/>
            <person name="Gonzalez J.B."/>
            <person name="Henrissat B."/>
            <person name="Kuo A."/>
            <person name="Liang C."/>
            <person name="Lipzen A."/>
            <person name="Lutzoni F."/>
            <person name="Magnuson J."/>
            <person name="Mondo S."/>
            <person name="Nolan M."/>
            <person name="Ohm R."/>
            <person name="Pangilinan J."/>
            <person name="Park H.-J.H."/>
            <person name="Ramirez L."/>
            <person name="Alfaro M."/>
            <person name="Sun H."/>
            <person name="Tritt A."/>
            <person name="Yoshinaga Y."/>
            <person name="Zwiers L.-H.L."/>
            <person name="Turgeon B.G."/>
            <person name="Goodwin S.B."/>
            <person name="Spatafora J.W."/>
            <person name="Crous P.W."/>
            <person name="Grigoriev I.V."/>
        </authorList>
    </citation>
    <scope>NUCLEOTIDE SEQUENCE [LARGE SCALE GENOMIC DNA]</scope>
    <source>
        <strain evidence="2 3">CBS 611.86</strain>
    </source>
</reference>
<proteinExistence type="predicted"/>
<name>A0A7C8MM02_9PLEO</name>
<organism evidence="2 3">
    <name type="scientific">Massariosphaeria phaeospora</name>
    <dbReference type="NCBI Taxonomy" id="100035"/>
    <lineage>
        <taxon>Eukaryota</taxon>
        <taxon>Fungi</taxon>
        <taxon>Dikarya</taxon>
        <taxon>Ascomycota</taxon>
        <taxon>Pezizomycotina</taxon>
        <taxon>Dothideomycetes</taxon>
        <taxon>Pleosporomycetidae</taxon>
        <taxon>Pleosporales</taxon>
        <taxon>Pleosporales incertae sedis</taxon>
        <taxon>Massariosphaeria</taxon>
    </lineage>
</organism>
<gene>
    <name evidence="2" type="ORF">BDV95DRAFT_384842</name>
</gene>
<accession>A0A7C8MM02</accession>
<dbReference type="AlphaFoldDB" id="A0A7C8MM02"/>
<feature type="compositionally biased region" description="Pro residues" evidence="1">
    <location>
        <begin position="235"/>
        <end position="244"/>
    </location>
</feature>
<protein>
    <submittedName>
        <fullName evidence="2">Uncharacterized protein</fullName>
    </submittedName>
</protein>
<sequence length="244" mass="26697">MPQPQRAEGSVQGSPNAPWAAPVLHGQHAAEASVLGLSLGPSLSSRTCGPLPLIMLTRSACCVLCPLLLVSVLCSGDCVVSLRLRAPDPSPPSYTALDRSFPRLGPRDEPSEGTPTLAPARLRLRVHRTHNTFCYAPAAAPLLLKSSCLARNGPLHHLSDQTQPAWCLCRRLPARPRPHSLRPHILCNRNRSRYSPDQCYRLRSSLSPLFQRTHHHRLPIRHPATADGATKRPITQPPTRPTSL</sequence>